<protein>
    <submittedName>
        <fullName evidence="1">Uncharacterized protein</fullName>
    </submittedName>
</protein>
<dbReference type="AlphaFoldDB" id="A0A830EHU2"/>
<name>A0A830EHU2_9CREN</name>
<proteinExistence type="predicted"/>
<accession>A0A830EHU2</accession>
<gene>
    <name evidence="1" type="ORF">GCM10007112_21400</name>
</gene>
<dbReference type="Proteomes" id="UP000657075">
    <property type="component" value="Unassembled WGS sequence"/>
</dbReference>
<dbReference type="EMBL" id="BMNM01000011">
    <property type="protein sequence ID" value="GGI84205.1"/>
    <property type="molecule type" value="Genomic_DNA"/>
</dbReference>
<comment type="caution">
    <text evidence="1">The sequence shown here is derived from an EMBL/GenBank/DDBJ whole genome shotgun (WGS) entry which is preliminary data.</text>
</comment>
<reference evidence="1" key="1">
    <citation type="journal article" date="2014" name="Int. J. Syst. Evol. Microbiol.">
        <title>Complete genome sequence of Corynebacterium casei LMG S-19264T (=DSM 44701T), isolated from a smear-ripened cheese.</title>
        <authorList>
            <consortium name="US DOE Joint Genome Institute (JGI-PGF)"/>
            <person name="Walter F."/>
            <person name="Albersmeier A."/>
            <person name="Kalinowski J."/>
            <person name="Ruckert C."/>
        </authorList>
    </citation>
    <scope>NUCLEOTIDE SEQUENCE</scope>
    <source>
        <strain evidence="1">JCM 11219</strain>
    </source>
</reference>
<organism evidence="1 2">
    <name type="scientific">Vulcanisaeta souniana JCM 11219</name>
    <dbReference type="NCBI Taxonomy" id="1293586"/>
    <lineage>
        <taxon>Archaea</taxon>
        <taxon>Thermoproteota</taxon>
        <taxon>Thermoprotei</taxon>
        <taxon>Thermoproteales</taxon>
        <taxon>Thermoproteaceae</taxon>
        <taxon>Vulcanisaeta</taxon>
    </lineage>
</organism>
<sequence length="145" mass="16806">MGPNLYVIMFIPPEEALGLIKDFLNNTINAISLQLMQSTKRIALRLGVWWRVNSLRRGLLEAAIPYLRRGLRFKSPKALEMLREAVIEALSLVLMRKAKFVAYLVGRKLVERLGWVRAIVRRSQDMINMGLMWLNTPIIYRPELT</sequence>
<evidence type="ECO:0000313" key="2">
    <source>
        <dbReference type="Proteomes" id="UP000657075"/>
    </source>
</evidence>
<evidence type="ECO:0000313" key="1">
    <source>
        <dbReference type="EMBL" id="GGI84205.1"/>
    </source>
</evidence>
<reference evidence="1" key="2">
    <citation type="submission" date="2020-09" db="EMBL/GenBank/DDBJ databases">
        <authorList>
            <person name="Sun Q."/>
            <person name="Ohkuma M."/>
        </authorList>
    </citation>
    <scope>NUCLEOTIDE SEQUENCE</scope>
    <source>
        <strain evidence="1">JCM 11219</strain>
    </source>
</reference>